<dbReference type="Proteomes" id="UP001140949">
    <property type="component" value="Unassembled WGS sequence"/>
</dbReference>
<dbReference type="Pfam" id="PF13639">
    <property type="entry name" value="zf-RING_2"/>
    <property type="match status" value="1"/>
</dbReference>
<dbReference type="AlphaFoldDB" id="A0AAX6EQL6"/>
<evidence type="ECO:0000256" key="3">
    <source>
        <dbReference type="ARBA" id="ARBA00022679"/>
    </source>
</evidence>
<evidence type="ECO:0000256" key="1">
    <source>
        <dbReference type="ARBA" id="ARBA00000900"/>
    </source>
</evidence>
<evidence type="ECO:0000256" key="6">
    <source>
        <dbReference type="ARBA" id="ARBA00022786"/>
    </source>
</evidence>
<dbReference type="PROSITE" id="PS50089">
    <property type="entry name" value="ZF_RING_2"/>
    <property type="match status" value="1"/>
</dbReference>
<dbReference type="EC" id="2.3.2.27" evidence="2"/>
<keyword evidence="6" id="KW-0833">Ubl conjugation pathway</keyword>
<dbReference type="GO" id="GO:0016567">
    <property type="term" value="P:protein ubiquitination"/>
    <property type="evidence" value="ECO:0007669"/>
    <property type="project" value="TreeGrafter"/>
</dbReference>
<evidence type="ECO:0000256" key="4">
    <source>
        <dbReference type="ARBA" id="ARBA00022723"/>
    </source>
</evidence>
<accession>A0AAX6EQL6</accession>
<dbReference type="SMART" id="SM00184">
    <property type="entry name" value="RING"/>
    <property type="match status" value="1"/>
</dbReference>
<keyword evidence="12" id="KW-1185">Reference proteome</keyword>
<gene>
    <name evidence="11" type="ORF">M6B38_174145</name>
</gene>
<dbReference type="InterPro" id="IPR001841">
    <property type="entry name" value="Znf_RING"/>
</dbReference>
<reference evidence="11" key="1">
    <citation type="journal article" date="2023" name="GigaByte">
        <title>Genome assembly of the bearded iris, Iris pallida Lam.</title>
        <authorList>
            <person name="Bruccoleri R.E."/>
            <person name="Oakeley E.J."/>
            <person name="Faust A.M.E."/>
            <person name="Altorfer M."/>
            <person name="Dessus-Babus S."/>
            <person name="Burckhardt D."/>
            <person name="Oertli M."/>
            <person name="Naumann U."/>
            <person name="Petersen F."/>
            <person name="Wong J."/>
        </authorList>
    </citation>
    <scope>NUCLEOTIDE SEQUENCE</scope>
    <source>
        <strain evidence="11">GSM-AAB239-AS_SAM_17_03QT</strain>
    </source>
</reference>
<evidence type="ECO:0000259" key="10">
    <source>
        <dbReference type="PROSITE" id="PS50089"/>
    </source>
</evidence>
<protein>
    <recommendedName>
        <fullName evidence="2">RING-type E3 ubiquitin transferase</fullName>
        <ecNumber evidence="2">2.3.2.27</ecNumber>
    </recommendedName>
</protein>
<evidence type="ECO:0000256" key="9">
    <source>
        <dbReference type="SAM" id="MobiDB-lite"/>
    </source>
</evidence>
<dbReference type="PANTHER" id="PTHR15710">
    <property type="entry name" value="E3 UBIQUITIN-PROTEIN LIGASE PRAJA"/>
    <property type="match status" value="1"/>
</dbReference>
<proteinExistence type="predicted"/>
<dbReference type="InterPro" id="IPR039525">
    <property type="entry name" value="RNF126-like_zinc-ribbon"/>
</dbReference>
<dbReference type="GO" id="GO:0061630">
    <property type="term" value="F:ubiquitin protein ligase activity"/>
    <property type="evidence" value="ECO:0007669"/>
    <property type="project" value="UniProtKB-EC"/>
</dbReference>
<name>A0AAX6EQL6_IRIPA</name>
<reference evidence="11" key="2">
    <citation type="submission" date="2023-04" db="EMBL/GenBank/DDBJ databases">
        <authorList>
            <person name="Bruccoleri R.E."/>
            <person name="Oakeley E.J."/>
            <person name="Faust A.-M."/>
            <person name="Dessus-Babus S."/>
            <person name="Altorfer M."/>
            <person name="Burckhardt D."/>
            <person name="Oertli M."/>
            <person name="Naumann U."/>
            <person name="Petersen F."/>
            <person name="Wong J."/>
        </authorList>
    </citation>
    <scope>NUCLEOTIDE SEQUENCE</scope>
    <source>
        <strain evidence="11">GSM-AAB239-AS_SAM_17_03QT</strain>
        <tissue evidence="11">Leaf</tissue>
    </source>
</reference>
<sequence>MGEALVGRYYCHMCSQMVSPSMEVEIKCPFCDSGFVEEMTEGSGREGLTVGGEDDDIGSGRRSLSLWAPILLGTMGNRPRRRRSRLTWTDDESDSDHDRGLESLHWRRRRSAAILQLLQGLPNNFGSESETPESDREGVILIDPFNQAVILQGSIENTEAGAMLGDDFLGPGLDLLLQRLAENDLNRYGTPPAKKEAVDAMPTVKVQENLNCSVCLEDLRIGTEGREMPCKHKFHSGCILPWLELHSSCPLCRFQVPADEPKASNVSGAGSRAEGDGGGGRRSRRDLREMFLSRSRAGAPSSSSSTSGNNSREDEN</sequence>
<keyword evidence="5 8" id="KW-0863">Zinc-finger</keyword>
<keyword evidence="4" id="KW-0479">Metal-binding</keyword>
<dbReference type="PANTHER" id="PTHR15710:SF22">
    <property type="entry name" value="RING-TYPE E3 UBIQUITIN TRANSFERASE"/>
    <property type="match status" value="1"/>
</dbReference>
<dbReference type="Pfam" id="PF14369">
    <property type="entry name" value="Zn_ribbon_19"/>
    <property type="match status" value="1"/>
</dbReference>
<evidence type="ECO:0000313" key="12">
    <source>
        <dbReference type="Proteomes" id="UP001140949"/>
    </source>
</evidence>
<evidence type="ECO:0000256" key="8">
    <source>
        <dbReference type="PROSITE-ProRule" id="PRU00175"/>
    </source>
</evidence>
<dbReference type="FunFam" id="3.30.40.10:FF:000022">
    <property type="entry name" value="E3 ubiquitin-protein ligase RING1-like"/>
    <property type="match status" value="1"/>
</dbReference>
<dbReference type="SUPFAM" id="SSF57850">
    <property type="entry name" value="RING/U-box"/>
    <property type="match status" value="1"/>
</dbReference>
<evidence type="ECO:0000313" key="11">
    <source>
        <dbReference type="EMBL" id="KAJ6806366.1"/>
    </source>
</evidence>
<dbReference type="GO" id="GO:0008270">
    <property type="term" value="F:zinc ion binding"/>
    <property type="evidence" value="ECO:0007669"/>
    <property type="project" value="UniProtKB-KW"/>
</dbReference>
<feature type="compositionally biased region" description="Low complexity" evidence="9">
    <location>
        <begin position="293"/>
        <end position="310"/>
    </location>
</feature>
<dbReference type="Gene3D" id="3.30.40.10">
    <property type="entry name" value="Zinc/RING finger domain, C3HC4 (zinc finger)"/>
    <property type="match status" value="1"/>
</dbReference>
<dbReference type="InterPro" id="IPR013083">
    <property type="entry name" value="Znf_RING/FYVE/PHD"/>
</dbReference>
<evidence type="ECO:0000256" key="2">
    <source>
        <dbReference type="ARBA" id="ARBA00012483"/>
    </source>
</evidence>
<feature type="region of interest" description="Disordered" evidence="9">
    <location>
        <begin position="260"/>
        <end position="316"/>
    </location>
</feature>
<dbReference type="EMBL" id="JANAVB010034617">
    <property type="protein sequence ID" value="KAJ6806366.1"/>
    <property type="molecule type" value="Genomic_DNA"/>
</dbReference>
<dbReference type="GO" id="GO:0005737">
    <property type="term" value="C:cytoplasm"/>
    <property type="evidence" value="ECO:0007669"/>
    <property type="project" value="TreeGrafter"/>
</dbReference>
<comment type="caution">
    <text evidence="11">The sequence shown here is derived from an EMBL/GenBank/DDBJ whole genome shotgun (WGS) entry which is preliminary data.</text>
</comment>
<evidence type="ECO:0000256" key="7">
    <source>
        <dbReference type="ARBA" id="ARBA00022833"/>
    </source>
</evidence>
<keyword evidence="3" id="KW-0808">Transferase</keyword>
<organism evidence="11 12">
    <name type="scientific">Iris pallida</name>
    <name type="common">Sweet iris</name>
    <dbReference type="NCBI Taxonomy" id="29817"/>
    <lineage>
        <taxon>Eukaryota</taxon>
        <taxon>Viridiplantae</taxon>
        <taxon>Streptophyta</taxon>
        <taxon>Embryophyta</taxon>
        <taxon>Tracheophyta</taxon>
        <taxon>Spermatophyta</taxon>
        <taxon>Magnoliopsida</taxon>
        <taxon>Liliopsida</taxon>
        <taxon>Asparagales</taxon>
        <taxon>Iridaceae</taxon>
        <taxon>Iridoideae</taxon>
        <taxon>Irideae</taxon>
        <taxon>Iris</taxon>
    </lineage>
</organism>
<evidence type="ECO:0000256" key="5">
    <source>
        <dbReference type="ARBA" id="ARBA00022771"/>
    </source>
</evidence>
<keyword evidence="7" id="KW-0862">Zinc</keyword>
<comment type="catalytic activity">
    <reaction evidence="1">
        <text>S-ubiquitinyl-[E2 ubiquitin-conjugating enzyme]-L-cysteine + [acceptor protein]-L-lysine = [E2 ubiquitin-conjugating enzyme]-L-cysteine + N(6)-ubiquitinyl-[acceptor protein]-L-lysine.</text>
        <dbReference type="EC" id="2.3.2.27"/>
    </reaction>
</comment>
<feature type="domain" description="RING-type" evidence="10">
    <location>
        <begin position="212"/>
        <end position="253"/>
    </location>
</feature>